<organism evidence="1 2">
    <name type="scientific">Candidula unifasciata</name>
    <dbReference type="NCBI Taxonomy" id="100452"/>
    <lineage>
        <taxon>Eukaryota</taxon>
        <taxon>Metazoa</taxon>
        <taxon>Spiralia</taxon>
        <taxon>Lophotrochozoa</taxon>
        <taxon>Mollusca</taxon>
        <taxon>Gastropoda</taxon>
        <taxon>Heterobranchia</taxon>
        <taxon>Euthyneura</taxon>
        <taxon>Panpulmonata</taxon>
        <taxon>Eupulmonata</taxon>
        <taxon>Stylommatophora</taxon>
        <taxon>Helicina</taxon>
        <taxon>Helicoidea</taxon>
        <taxon>Geomitridae</taxon>
        <taxon>Candidula</taxon>
    </lineage>
</organism>
<accession>A0A8S3Z2H8</accession>
<comment type="caution">
    <text evidence="1">The sequence shown here is derived from an EMBL/GenBank/DDBJ whole genome shotgun (WGS) entry which is preliminary data.</text>
</comment>
<reference evidence="1" key="1">
    <citation type="submission" date="2021-04" db="EMBL/GenBank/DDBJ databases">
        <authorList>
            <consortium name="Molecular Ecology Group"/>
        </authorList>
    </citation>
    <scope>NUCLEOTIDE SEQUENCE</scope>
</reference>
<proteinExistence type="predicted"/>
<feature type="non-terminal residue" evidence="1">
    <location>
        <position position="92"/>
    </location>
</feature>
<evidence type="ECO:0000313" key="2">
    <source>
        <dbReference type="Proteomes" id="UP000678393"/>
    </source>
</evidence>
<dbReference type="Proteomes" id="UP000678393">
    <property type="component" value="Unassembled WGS sequence"/>
</dbReference>
<dbReference type="EMBL" id="CAJHNH020001565">
    <property type="protein sequence ID" value="CAG5123604.1"/>
    <property type="molecule type" value="Genomic_DNA"/>
</dbReference>
<gene>
    <name evidence="1" type="ORF">CUNI_LOCUS9162</name>
</gene>
<protein>
    <submittedName>
        <fullName evidence="1">Uncharacterized protein</fullName>
    </submittedName>
</protein>
<dbReference type="AlphaFoldDB" id="A0A8S3Z2H8"/>
<name>A0A8S3Z2H8_9EUPU</name>
<evidence type="ECO:0000313" key="1">
    <source>
        <dbReference type="EMBL" id="CAG5123604.1"/>
    </source>
</evidence>
<keyword evidence="2" id="KW-1185">Reference proteome</keyword>
<sequence length="92" mass="10366">ADCDGTFEVDIKLINGTVKENYPVVLANTVLAEKTRIWAQENQRGPPELADVVLVLVDPHGGQKLMDDHKRIEDYLDNLASSSIEFIYKRQP</sequence>